<evidence type="ECO:0000313" key="8">
    <source>
        <dbReference type="Proteomes" id="UP001165541"/>
    </source>
</evidence>
<dbReference type="Pfam" id="PF04228">
    <property type="entry name" value="Zn_peptidase"/>
    <property type="match status" value="1"/>
</dbReference>
<dbReference type="PANTHER" id="PTHR30168:SF0">
    <property type="entry name" value="INNER MEMBRANE PROTEIN"/>
    <property type="match status" value="1"/>
</dbReference>
<dbReference type="Proteomes" id="UP001165541">
    <property type="component" value="Unassembled WGS sequence"/>
</dbReference>
<keyword evidence="3 6" id="KW-1133">Transmembrane helix</keyword>
<accession>A0ABT0YL95</accession>
<organism evidence="7 8">
    <name type="scientific">Caldimonas mangrovi</name>
    <dbReference type="NCBI Taxonomy" id="2944811"/>
    <lineage>
        <taxon>Bacteria</taxon>
        <taxon>Pseudomonadati</taxon>
        <taxon>Pseudomonadota</taxon>
        <taxon>Betaproteobacteria</taxon>
        <taxon>Burkholderiales</taxon>
        <taxon>Sphaerotilaceae</taxon>
        <taxon>Caldimonas</taxon>
    </lineage>
</organism>
<evidence type="ECO:0000256" key="1">
    <source>
        <dbReference type="ARBA" id="ARBA00004167"/>
    </source>
</evidence>
<dbReference type="InterPro" id="IPR007343">
    <property type="entry name" value="Uncharacterised_pept_Zn_put"/>
</dbReference>
<reference evidence="7" key="1">
    <citation type="submission" date="2022-05" db="EMBL/GenBank/DDBJ databases">
        <title>Schlegelella sp. nov., isolated from mangrove soil.</title>
        <authorList>
            <person name="Liu Y."/>
            <person name="Ge X."/>
            <person name="Liu W."/>
        </authorList>
    </citation>
    <scope>NUCLEOTIDE SEQUENCE</scope>
    <source>
        <strain evidence="7">S2-27</strain>
    </source>
</reference>
<evidence type="ECO:0000256" key="3">
    <source>
        <dbReference type="ARBA" id="ARBA00022989"/>
    </source>
</evidence>
<feature type="transmembrane region" description="Helical" evidence="6">
    <location>
        <begin position="24"/>
        <end position="44"/>
    </location>
</feature>
<gene>
    <name evidence="7" type="ORF">M8A51_08175</name>
</gene>
<feature type="region of interest" description="Disordered" evidence="5">
    <location>
        <begin position="1"/>
        <end position="21"/>
    </location>
</feature>
<evidence type="ECO:0000256" key="5">
    <source>
        <dbReference type="SAM" id="MobiDB-lite"/>
    </source>
</evidence>
<comment type="caution">
    <text evidence="7">The sequence shown here is derived from an EMBL/GenBank/DDBJ whole genome shotgun (WGS) entry which is preliminary data.</text>
</comment>
<sequence length="286" mass="31050">MKWQGQRESSNVEDRRASGSGMRVGGRGIGLGTVVVAVLAGWIFGINPLTLLGVLEGGEGAVQQVPAQRPPADDTMARFVSVVLADTEDVWKEVFARSGVQYREPKLVLFRGATPTACGQGQSAMGPFYCPADERVYIDLSFYETLKHRLGAPGDFAQAYVIAHEVGHHVQHQLGITGKVEAMRGRVSEAEYNALSVRLELQADCFSGVWAHHADKARQVLEQGDVDEALNAASQIGDDTLQRRSGNEVVPESFTHGTSAQRVGWFRRGLAGGDLQQCNTFDARQL</sequence>
<name>A0ABT0YL95_9BURK</name>
<evidence type="ECO:0000256" key="4">
    <source>
        <dbReference type="ARBA" id="ARBA00023136"/>
    </source>
</evidence>
<evidence type="ECO:0000256" key="6">
    <source>
        <dbReference type="SAM" id="Phobius"/>
    </source>
</evidence>
<dbReference type="EMBL" id="JAMKFE010000004">
    <property type="protein sequence ID" value="MCM5679506.1"/>
    <property type="molecule type" value="Genomic_DNA"/>
</dbReference>
<evidence type="ECO:0000256" key="2">
    <source>
        <dbReference type="ARBA" id="ARBA00022692"/>
    </source>
</evidence>
<comment type="subcellular location">
    <subcellularLocation>
        <location evidence="1">Membrane</location>
        <topology evidence="1">Single-pass membrane protein</topology>
    </subcellularLocation>
</comment>
<protein>
    <submittedName>
        <fullName evidence="7">Zinc metallopeptidase</fullName>
    </submittedName>
</protein>
<keyword evidence="4 6" id="KW-0472">Membrane</keyword>
<evidence type="ECO:0000313" key="7">
    <source>
        <dbReference type="EMBL" id="MCM5679506.1"/>
    </source>
</evidence>
<keyword evidence="2 6" id="KW-0812">Transmembrane</keyword>
<dbReference type="RefSeq" id="WP_251777714.1">
    <property type="nucleotide sequence ID" value="NZ_JAMKFE010000004.1"/>
</dbReference>
<proteinExistence type="predicted"/>
<keyword evidence="8" id="KW-1185">Reference proteome</keyword>
<dbReference type="PANTHER" id="PTHR30168">
    <property type="entry name" value="PUTATIVE MEMBRANE PROTEIN YPFJ"/>
    <property type="match status" value="1"/>
</dbReference>